<reference evidence="1" key="1">
    <citation type="journal article" date="2020" name="mSystems">
        <title>Genome- and Community-Level Interaction Insights into Carbon Utilization and Element Cycling Functions of Hydrothermarchaeota in Hydrothermal Sediment.</title>
        <authorList>
            <person name="Zhou Z."/>
            <person name="Liu Y."/>
            <person name="Xu W."/>
            <person name="Pan J."/>
            <person name="Luo Z.H."/>
            <person name="Li M."/>
        </authorList>
    </citation>
    <scope>NUCLEOTIDE SEQUENCE [LARGE SCALE GENOMIC DNA]</scope>
    <source>
        <strain evidence="1">SpSt-413</strain>
    </source>
</reference>
<proteinExistence type="predicted"/>
<dbReference type="AlphaFoldDB" id="A0A7C4EN52"/>
<sequence length="155" mass="15972">MLILLALAACAKPLDSGRDKPDAPCAGPVETDQRPASGRVTLEFVRGAFLVSAIGGSGTLVFEGEEHGFKIGGAGVGGLGANVATAEGMVYNLKRLEDFPGAYVKIEGGHAVWKGGGALWLRNARGVTLELRSSATGAMMTVGAEGLVIMMNGRW</sequence>
<evidence type="ECO:0000313" key="1">
    <source>
        <dbReference type="EMBL" id="HGG92956.1"/>
    </source>
</evidence>
<accession>A0A7C4EN52</accession>
<evidence type="ECO:0008006" key="2">
    <source>
        <dbReference type="Google" id="ProtNLM"/>
    </source>
</evidence>
<protein>
    <recommendedName>
        <fullName evidence="2">DUF1134 domain-containing protein</fullName>
    </recommendedName>
</protein>
<gene>
    <name evidence="1" type="ORF">ENR59_08425</name>
</gene>
<name>A0A7C4EN52_9BACT</name>
<comment type="caution">
    <text evidence="1">The sequence shown here is derived from an EMBL/GenBank/DDBJ whole genome shotgun (WGS) entry which is preliminary data.</text>
</comment>
<dbReference type="EMBL" id="DSRP01000581">
    <property type="protein sequence ID" value="HGG92956.1"/>
    <property type="molecule type" value="Genomic_DNA"/>
</dbReference>
<organism evidence="1">
    <name type="scientific">Fundidesulfovibrio putealis</name>
    <dbReference type="NCBI Taxonomy" id="270496"/>
    <lineage>
        <taxon>Bacteria</taxon>
        <taxon>Pseudomonadati</taxon>
        <taxon>Thermodesulfobacteriota</taxon>
        <taxon>Desulfovibrionia</taxon>
        <taxon>Desulfovibrionales</taxon>
        <taxon>Desulfovibrionaceae</taxon>
        <taxon>Fundidesulfovibrio</taxon>
    </lineage>
</organism>